<protein>
    <recommendedName>
        <fullName evidence="1">PiggyBac transposable element-derived protein domain-containing protein</fullName>
    </recommendedName>
</protein>
<evidence type="ECO:0000259" key="1">
    <source>
        <dbReference type="Pfam" id="PF13843"/>
    </source>
</evidence>
<evidence type="ECO:0000313" key="2">
    <source>
        <dbReference type="EMBL" id="KAL3871319.1"/>
    </source>
</evidence>
<comment type="caution">
    <text evidence="2">The sequence shown here is derived from an EMBL/GenBank/DDBJ whole genome shotgun (WGS) entry which is preliminary data.</text>
</comment>
<gene>
    <name evidence="2" type="ORF">ACJMK2_039326</name>
</gene>
<accession>A0ABD3WBN2</accession>
<feature type="domain" description="PiggyBac transposable element-derived protein" evidence="1">
    <location>
        <begin position="1"/>
        <end position="282"/>
    </location>
</feature>
<keyword evidence="3" id="KW-1185">Reference proteome</keyword>
<dbReference type="EMBL" id="JBJQND010000007">
    <property type="protein sequence ID" value="KAL3871319.1"/>
    <property type="molecule type" value="Genomic_DNA"/>
</dbReference>
<dbReference type="AlphaFoldDB" id="A0ABD3WBN2"/>
<organism evidence="2 3">
    <name type="scientific">Sinanodonta woodiana</name>
    <name type="common">Chinese pond mussel</name>
    <name type="synonym">Anodonta woodiana</name>
    <dbReference type="NCBI Taxonomy" id="1069815"/>
    <lineage>
        <taxon>Eukaryota</taxon>
        <taxon>Metazoa</taxon>
        <taxon>Spiralia</taxon>
        <taxon>Lophotrochozoa</taxon>
        <taxon>Mollusca</taxon>
        <taxon>Bivalvia</taxon>
        <taxon>Autobranchia</taxon>
        <taxon>Heteroconchia</taxon>
        <taxon>Palaeoheterodonta</taxon>
        <taxon>Unionida</taxon>
        <taxon>Unionoidea</taxon>
        <taxon>Unionidae</taxon>
        <taxon>Unioninae</taxon>
        <taxon>Sinanodonta</taxon>
    </lineage>
</organism>
<dbReference type="Proteomes" id="UP001634394">
    <property type="component" value="Unassembled WGS sequence"/>
</dbReference>
<dbReference type="InterPro" id="IPR029526">
    <property type="entry name" value="PGBD"/>
</dbReference>
<dbReference type="PANTHER" id="PTHR46599:SF3">
    <property type="entry name" value="PIGGYBAC TRANSPOSABLE ELEMENT-DERIVED PROTEIN 4"/>
    <property type="match status" value="1"/>
</dbReference>
<reference evidence="2 3" key="1">
    <citation type="submission" date="2024-11" db="EMBL/GenBank/DDBJ databases">
        <title>Chromosome-level genome assembly of the freshwater bivalve Anodonta woodiana.</title>
        <authorList>
            <person name="Chen X."/>
        </authorList>
    </citation>
    <scope>NUCLEOTIDE SEQUENCE [LARGE SCALE GENOMIC DNA]</scope>
    <source>
        <strain evidence="2">MN2024</strain>
        <tissue evidence="2">Gills</tissue>
    </source>
</reference>
<sequence>MSRDRFDLIWRYLHLHDNESQAAQPWPEGRPDKLRKIRWYLDYLDQRFSSNFIPQSTATIDESMIKFKGRLSFRQYLPAKPTKWGVKLWNMANSSTGYMHRFQVYTGKEDGQEKGLAYRVVMDLCSHMFGKNLTVYFDNFYTSTDLLRDLHTRGVMACGTVRNNRKGLPKDLLPKNLKLKKHEFKVAQKDELTYCVWQDTKAVCVLSNFHDPSSRGTVNRRSGMPTQQQVTVPKMLSDYQQNMKGVDLCDQMVGYYLLHHRSKKWWCRIFFYLMEALAYNAYVIARDTNPERVKTMWPTFQNYLEDLVASLVGDTRAGKAAALVPEPARGTVQHTIEKMFEKKKTCHECSLAAEPGARRG</sequence>
<dbReference type="Pfam" id="PF13843">
    <property type="entry name" value="DDE_Tnp_1_7"/>
    <property type="match status" value="1"/>
</dbReference>
<feature type="non-terminal residue" evidence="2">
    <location>
        <position position="1"/>
    </location>
</feature>
<proteinExistence type="predicted"/>
<name>A0ABD3WBN2_SINWO</name>
<dbReference type="PANTHER" id="PTHR46599">
    <property type="entry name" value="PIGGYBAC TRANSPOSABLE ELEMENT-DERIVED PROTEIN 4"/>
    <property type="match status" value="1"/>
</dbReference>
<evidence type="ECO:0000313" key="3">
    <source>
        <dbReference type="Proteomes" id="UP001634394"/>
    </source>
</evidence>
<feature type="non-terminal residue" evidence="2">
    <location>
        <position position="360"/>
    </location>
</feature>